<evidence type="ECO:0000313" key="2">
    <source>
        <dbReference type="Proteomes" id="UP001056778"/>
    </source>
</evidence>
<keyword evidence="2" id="KW-1185">Reference proteome</keyword>
<reference evidence="1" key="1">
    <citation type="submission" date="2022-04" db="EMBL/GenBank/DDBJ databases">
        <title>Chromosome-scale genome assembly of Holotrichia oblita Faldermann.</title>
        <authorList>
            <person name="Rongchong L."/>
        </authorList>
    </citation>
    <scope>NUCLEOTIDE SEQUENCE</scope>
    <source>
        <strain evidence="1">81SQS9</strain>
    </source>
</reference>
<protein>
    <submittedName>
        <fullName evidence="1">Uncharacterized protein</fullName>
    </submittedName>
</protein>
<dbReference type="EMBL" id="CM043016">
    <property type="protein sequence ID" value="KAI4467477.1"/>
    <property type="molecule type" value="Genomic_DNA"/>
</dbReference>
<evidence type="ECO:0000313" key="1">
    <source>
        <dbReference type="EMBL" id="KAI4467477.1"/>
    </source>
</evidence>
<sequence length="356" mass="41229">MTTPLTCTVNTLCHVDYHTPISIYKSTDYRTSTGTYHRFMPPLPQDFDTRVKANITPKLLQAEPKLKEKHYKSEYTIEYPTKQGNGDPLGYVPRPIPAQNVDYLRSVQEKMFREPPRPISPGISETKREYSAQDVPDKGRTVFPPNDFAYCEIRALGRDEQPPIRPEQCGYYRYMDPYMTTNRISYVPFTINQQDGLSRKDIVTFYDASGYPRGGKGYGPKNCTEVEPLFRTQIGIMVDRTVFKTKSYNKILPRYMKRIPNYGMESEYQGKYTKQTYYDSFPTIHSTLENYDESLPKAGPWQTLTVPGMYCTDYCHIGTGWPVRSIIELEKPEKYILKDVDLCRNDVPFISCECHA</sequence>
<organism evidence="1 2">
    <name type="scientific">Holotrichia oblita</name>
    <name type="common">Chafer beetle</name>
    <dbReference type="NCBI Taxonomy" id="644536"/>
    <lineage>
        <taxon>Eukaryota</taxon>
        <taxon>Metazoa</taxon>
        <taxon>Ecdysozoa</taxon>
        <taxon>Arthropoda</taxon>
        <taxon>Hexapoda</taxon>
        <taxon>Insecta</taxon>
        <taxon>Pterygota</taxon>
        <taxon>Neoptera</taxon>
        <taxon>Endopterygota</taxon>
        <taxon>Coleoptera</taxon>
        <taxon>Polyphaga</taxon>
        <taxon>Scarabaeiformia</taxon>
        <taxon>Scarabaeidae</taxon>
        <taxon>Melolonthinae</taxon>
        <taxon>Holotrichia</taxon>
    </lineage>
</organism>
<dbReference type="Proteomes" id="UP001056778">
    <property type="component" value="Chromosome 2"/>
</dbReference>
<accession>A0ACB9TL40</accession>
<name>A0ACB9TL40_HOLOL</name>
<gene>
    <name evidence="1" type="ORF">MML48_2g00001165</name>
</gene>
<comment type="caution">
    <text evidence="1">The sequence shown here is derived from an EMBL/GenBank/DDBJ whole genome shotgun (WGS) entry which is preliminary data.</text>
</comment>
<proteinExistence type="predicted"/>